<reference evidence="9 10" key="1">
    <citation type="submission" date="2022-08" db="EMBL/GenBank/DDBJ databases">
        <title>Bacterial and archaeal communities from various locations to study Microbial Dark Matter (Phase II).</title>
        <authorList>
            <person name="Stepanauskas R."/>
        </authorList>
    </citation>
    <scope>NUCLEOTIDE SEQUENCE [LARGE SCALE GENOMIC DNA]</scope>
    <source>
        <strain evidence="9 10">PD1</strain>
    </source>
</reference>
<dbReference type="InterPro" id="IPR003416">
    <property type="entry name" value="MgtC/SapB/SrpB/YhiD_fam"/>
</dbReference>
<keyword evidence="5 7" id="KW-1133">Transmembrane helix</keyword>
<evidence type="ECO:0000259" key="8">
    <source>
        <dbReference type="Pfam" id="PF02308"/>
    </source>
</evidence>
<feature type="transmembrane region" description="Helical" evidence="7">
    <location>
        <begin position="94"/>
        <end position="125"/>
    </location>
</feature>
<evidence type="ECO:0000256" key="2">
    <source>
        <dbReference type="ARBA" id="ARBA00009298"/>
    </source>
</evidence>
<evidence type="ECO:0000256" key="5">
    <source>
        <dbReference type="ARBA" id="ARBA00022989"/>
    </source>
</evidence>
<accession>A0ABT2EQ04</accession>
<comment type="subcellular location">
    <subcellularLocation>
        <location evidence="1">Cell membrane</location>
        <topology evidence="1">Multi-pass membrane protein</topology>
    </subcellularLocation>
</comment>
<evidence type="ECO:0000256" key="6">
    <source>
        <dbReference type="ARBA" id="ARBA00023136"/>
    </source>
</evidence>
<evidence type="ECO:0000313" key="10">
    <source>
        <dbReference type="Proteomes" id="UP001204798"/>
    </source>
</evidence>
<feature type="transmembrane region" description="Helical" evidence="7">
    <location>
        <begin position="64"/>
        <end position="82"/>
    </location>
</feature>
<dbReference type="PANTHER" id="PTHR33778">
    <property type="entry name" value="PROTEIN MGTC"/>
    <property type="match status" value="1"/>
</dbReference>
<gene>
    <name evidence="9" type="ORF">M2350_002461</name>
</gene>
<evidence type="ECO:0000313" key="9">
    <source>
        <dbReference type="EMBL" id="MCS3920044.1"/>
    </source>
</evidence>
<keyword evidence="10" id="KW-1185">Reference proteome</keyword>
<proteinExistence type="inferred from homology"/>
<comment type="caution">
    <text evidence="9">The sequence shown here is derived from an EMBL/GenBank/DDBJ whole genome shotgun (WGS) entry which is preliminary data.</text>
</comment>
<dbReference type="EMBL" id="JANUCP010000004">
    <property type="protein sequence ID" value="MCS3920044.1"/>
    <property type="molecule type" value="Genomic_DNA"/>
</dbReference>
<evidence type="ECO:0000256" key="1">
    <source>
        <dbReference type="ARBA" id="ARBA00004651"/>
    </source>
</evidence>
<protein>
    <submittedName>
        <fullName evidence="9">Mg2+ transporter-C (MgtC) family protein</fullName>
    </submittedName>
</protein>
<organism evidence="9 10">
    <name type="scientific">Candidatus Fervidibacter sacchari</name>
    <dbReference type="NCBI Taxonomy" id="1448929"/>
    <lineage>
        <taxon>Bacteria</taxon>
        <taxon>Candidatus Fervidibacterota</taxon>
        <taxon>Candidatus Fervidibacter</taxon>
    </lineage>
</organism>
<comment type="similarity">
    <text evidence="2">Belongs to the MgtC/SapB family.</text>
</comment>
<feature type="transmembrane region" description="Helical" evidence="7">
    <location>
        <begin position="32"/>
        <end position="52"/>
    </location>
</feature>
<name>A0ABT2EQ04_9BACT</name>
<dbReference type="Pfam" id="PF02308">
    <property type="entry name" value="MgtC"/>
    <property type="match status" value="1"/>
</dbReference>
<sequence>MVTTWEAILRVLLTMLLSGLIGAEREAHERPAGLRTHVLVGVGSCLFMLLSLSMTELGGDPGRIAAQVVTGIGFIGAGTIWLRGDVVRGLTTAASIWATAALGMLVGAGWYSLAVVAALAVFVALTTLRRLERFLVQRLAGQTVVVQCELPPSSETLWQLLSALSELRARLLQVENLPSGDSDFQRVRLTLSVSGRITTAQLLQALLRAGAVSAKTEE</sequence>
<dbReference type="Proteomes" id="UP001204798">
    <property type="component" value="Unassembled WGS sequence"/>
</dbReference>
<dbReference type="PANTHER" id="PTHR33778:SF1">
    <property type="entry name" value="MAGNESIUM TRANSPORTER YHID-RELATED"/>
    <property type="match status" value="1"/>
</dbReference>
<dbReference type="InterPro" id="IPR049177">
    <property type="entry name" value="MgtC_SapB_SrpB_YhiD_N"/>
</dbReference>
<evidence type="ECO:0000256" key="7">
    <source>
        <dbReference type="SAM" id="Phobius"/>
    </source>
</evidence>
<keyword evidence="6 7" id="KW-0472">Membrane</keyword>
<dbReference type="PRINTS" id="PR01837">
    <property type="entry name" value="MGTCSAPBPROT"/>
</dbReference>
<keyword evidence="3" id="KW-1003">Cell membrane</keyword>
<keyword evidence="4 7" id="KW-0812">Transmembrane</keyword>
<feature type="domain" description="MgtC/SapB/SrpB/YhiD N-terminal" evidence="8">
    <location>
        <begin position="12"/>
        <end position="133"/>
    </location>
</feature>
<evidence type="ECO:0000256" key="3">
    <source>
        <dbReference type="ARBA" id="ARBA00022475"/>
    </source>
</evidence>
<dbReference type="RefSeq" id="WP_018196782.1">
    <property type="nucleotide sequence ID" value="NZ_CP130454.1"/>
</dbReference>
<evidence type="ECO:0000256" key="4">
    <source>
        <dbReference type="ARBA" id="ARBA00022692"/>
    </source>
</evidence>